<keyword evidence="1" id="KW-0812">Transmembrane</keyword>
<evidence type="ECO:0000313" key="3">
    <source>
        <dbReference type="Proteomes" id="UP000240261"/>
    </source>
</evidence>
<sequence length="59" mass="6038">MMNPVKKIKNIDADTKLALSFAAMYAGAAVVTITAVVAGTVAVAYGAAKIADHVTDEDN</sequence>
<proteinExistence type="predicted"/>
<gene>
    <name evidence="2" type="primary">37</name>
    <name evidence="2" type="ORF">PBI_GRAVY_37</name>
</gene>
<accession>A0A2P1JY44</accession>
<evidence type="ECO:0000313" key="2">
    <source>
        <dbReference type="EMBL" id="AVO25277.1"/>
    </source>
</evidence>
<protein>
    <submittedName>
        <fullName evidence="2">Uncharacterized protein</fullName>
    </submittedName>
</protein>
<evidence type="ECO:0000256" key="1">
    <source>
        <dbReference type="SAM" id="Phobius"/>
    </source>
</evidence>
<organism evidence="2 3">
    <name type="scientific">Gordonia phage Gravy</name>
    <dbReference type="NCBI Taxonomy" id="2094133"/>
    <lineage>
        <taxon>Viruses</taxon>
        <taxon>Duplodnaviria</taxon>
        <taxon>Heunggongvirae</taxon>
        <taxon>Uroviricota</taxon>
        <taxon>Caudoviricetes</taxon>
        <taxon>Deejayvirinae</taxon>
        <taxon>Tanisvirus</taxon>
        <taxon>Tanisvirus tanis</taxon>
    </lineage>
</organism>
<dbReference type="EMBL" id="MG962368">
    <property type="protein sequence ID" value="AVO25277.1"/>
    <property type="molecule type" value="Genomic_DNA"/>
</dbReference>
<keyword evidence="1" id="KW-0472">Membrane</keyword>
<reference evidence="2 3" key="1">
    <citation type="submission" date="2018-02" db="EMBL/GenBank/DDBJ databases">
        <authorList>
            <person name="Aull H.G."/>
            <person name="Garlena R.A."/>
            <person name="Russell D.A."/>
            <person name="Pop W.H."/>
            <person name="Jacobs-Sera D."/>
            <person name="Hatfull G.F."/>
        </authorList>
    </citation>
    <scope>NUCLEOTIDE SEQUENCE [LARGE SCALE GENOMIC DNA]</scope>
</reference>
<name>A0A2P1JY44_9CAUD</name>
<feature type="transmembrane region" description="Helical" evidence="1">
    <location>
        <begin position="21"/>
        <end position="48"/>
    </location>
</feature>
<dbReference type="Proteomes" id="UP000240261">
    <property type="component" value="Segment"/>
</dbReference>
<keyword evidence="1" id="KW-1133">Transmembrane helix</keyword>